<dbReference type="HAMAP" id="MF_01465">
    <property type="entry name" value="SecY"/>
    <property type="match status" value="1"/>
</dbReference>
<feature type="transmembrane region" description="Helical" evidence="10">
    <location>
        <begin position="175"/>
        <end position="197"/>
    </location>
</feature>
<dbReference type="RefSeq" id="WP_012158388.1">
    <property type="nucleotide sequence ID" value="NC_009922.1"/>
</dbReference>
<dbReference type="AlphaFoldDB" id="A8MLG0"/>
<dbReference type="Proteomes" id="UP000000269">
    <property type="component" value="Chromosome"/>
</dbReference>
<dbReference type="PANTHER" id="PTHR10906">
    <property type="entry name" value="SECY/SEC61-ALPHA FAMILY MEMBER"/>
    <property type="match status" value="1"/>
</dbReference>
<keyword evidence="8 10" id="KW-0472">Membrane</keyword>
<keyword evidence="4 10" id="KW-0812">Transmembrane</keyword>
<dbReference type="PROSITE" id="PS00756">
    <property type="entry name" value="SECY_2"/>
    <property type="match status" value="1"/>
</dbReference>
<dbReference type="Pfam" id="PF00344">
    <property type="entry name" value="SecY"/>
    <property type="match status" value="1"/>
</dbReference>
<evidence type="ECO:0000256" key="8">
    <source>
        <dbReference type="ARBA" id="ARBA00023136"/>
    </source>
</evidence>
<comment type="similarity">
    <text evidence="2 10 13">Belongs to the SecY/SEC61-alpha family.</text>
</comment>
<evidence type="ECO:0000313" key="15">
    <source>
        <dbReference type="Proteomes" id="UP000000269"/>
    </source>
</evidence>
<evidence type="ECO:0000256" key="10">
    <source>
        <dbReference type="HAMAP-Rule" id="MF_01465"/>
    </source>
</evidence>
<evidence type="ECO:0000256" key="2">
    <source>
        <dbReference type="ARBA" id="ARBA00005751"/>
    </source>
</evidence>
<keyword evidence="7 10" id="KW-0811">Translocation</keyword>
<evidence type="ECO:0000256" key="7">
    <source>
        <dbReference type="ARBA" id="ARBA00023010"/>
    </source>
</evidence>
<evidence type="ECO:0000313" key="14">
    <source>
        <dbReference type="EMBL" id="ABW18074.1"/>
    </source>
</evidence>
<evidence type="ECO:0000256" key="1">
    <source>
        <dbReference type="ARBA" id="ARBA00004141"/>
    </source>
</evidence>
<dbReference type="SUPFAM" id="SSF103491">
    <property type="entry name" value="Preprotein translocase SecY subunit"/>
    <property type="match status" value="1"/>
</dbReference>
<dbReference type="InterPro" id="IPR002208">
    <property type="entry name" value="SecY/SEC61-alpha"/>
</dbReference>
<dbReference type="GO" id="GO:0006605">
    <property type="term" value="P:protein targeting"/>
    <property type="evidence" value="ECO:0007669"/>
    <property type="project" value="UniProtKB-UniRule"/>
</dbReference>
<evidence type="ECO:0000256" key="6">
    <source>
        <dbReference type="ARBA" id="ARBA00022989"/>
    </source>
</evidence>
<dbReference type="InterPro" id="IPR030659">
    <property type="entry name" value="SecY_CS"/>
</dbReference>
<feature type="transmembrane region" description="Helical" evidence="10">
    <location>
        <begin position="387"/>
        <end position="407"/>
    </location>
</feature>
<keyword evidence="15" id="KW-1185">Reference proteome</keyword>
<dbReference type="Gene3D" id="1.10.3370.10">
    <property type="entry name" value="SecY subunit domain"/>
    <property type="match status" value="1"/>
</dbReference>
<dbReference type="OrthoDB" id="9809248at2"/>
<feature type="transmembrane region" description="Helical" evidence="10">
    <location>
        <begin position="359"/>
        <end position="381"/>
    </location>
</feature>
<feature type="transmembrane region" description="Helical" evidence="10">
    <location>
        <begin position="115"/>
        <end position="137"/>
    </location>
</feature>
<evidence type="ECO:0000256" key="13">
    <source>
        <dbReference type="RuleBase" id="RU004349"/>
    </source>
</evidence>
<feature type="transmembrane region" description="Helical" evidence="10">
    <location>
        <begin position="18"/>
        <end position="39"/>
    </location>
</feature>
<gene>
    <name evidence="10" type="primary">secY</name>
    <name evidence="14" type="ordered locus">Clos_0512</name>
</gene>
<keyword evidence="6 10" id="KW-1133">Transmembrane helix</keyword>
<evidence type="ECO:0000256" key="4">
    <source>
        <dbReference type="ARBA" id="ARBA00022692"/>
    </source>
</evidence>
<dbReference type="PRINTS" id="PR00303">
    <property type="entry name" value="SECYTRNLCASE"/>
</dbReference>
<dbReference type="KEGG" id="aoe:Clos_0512"/>
<sequence length="424" mass="45950">MIQTLKNAWKIPDLRRKILYTFMMLAIFRLGSVIPVPGVDINYVKSIVNNAGLLSFFDLVSGGAFGNMTIFALSISPYITSSIIMQLLTIAIPSLEALAKEGEEGSKKIAQYQRYATIILALIQATGISVGLFRGALINQDTFSIIVVILTLTAGTAFLMWLGEQITEKGIGNGISLLIFAGIIASLPSSLFTTFALTKAGQINPLAIILFIVIAIAMIVAVVAIEAGTRKIPVQYAKRVVGRKMYGGQSSHIPLKVNQSGVMPVIFAMSLLQFPHTIAYFIGSEGGFAKFLNTWLSPTGMPGVFIYNLLSAVLIIFFTYFYTAITFNPVEISNNMKQNGGFIPGIRPGKPTADYINKILTRITLSGAVFLAIITIVPTIVLGITHIPISFGGTTIIIIVGVALETMKQIEAQLLMRHYQGFLK</sequence>
<feature type="transmembrane region" description="Helical" evidence="10">
    <location>
        <begin position="203"/>
        <end position="225"/>
    </location>
</feature>
<dbReference type="GO" id="GO:0005886">
    <property type="term" value="C:plasma membrane"/>
    <property type="evidence" value="ECO:0007669"/>
    <property type="project" value="UniProtKB-SubCell"/>
</dbReference>
<dbReference type="PROSITE" id="PS00755">
    <property type="entry name" value="SECY_1"/>
    <property type="match status" value="1"/>
</dbReference>
<dbReference type="InterPro" id="IPR023201">
    <property type="entry name" value="SecY_dom_sf"/>
</dbReference>
<comment type="subcellular location">
    <subcellularLocation>
        <location evidence="10">Cell membrane</location>
        <topology evidence="10">Multi-pass membrane protein</topology>
    </subcellularLocation>
    <subcellularLocation>
        <location evidence="1 12">Membrane</location>
        <topology evidence="1 12">Multi-pass membrane protein</topology>
    </subcellularLocation>
</comment>
<name>A8MLG0_ALKOO</name>
<keyword evidence="10" id="KW-1003">Cell membrane</keyword>
<comment type="subunit">
    <text evidence="10">Component of the Sec protein translocase complex. Heterotrimer consisting of SecY, SecE and SecG subunits. The heterotrimers can form oligomers, although 1 heterotrimer is thought to be able to translocate proteins. Interacts with the ribosome. Interacts with SecDF, and other proteins may be involved. Interacts with SecA.</text>
</comment>
<accession>A8MLG0</accession>
<protein>
    <recommendedName>
        <fullName evidence="9 10">Protein translocase subunit SecY</fullName>
    </recommendedName>
</protein>
<dbReference type="GO" id="GO:0065002">
    <property type="term" value="P:intracellular protein transmembrane transport"/>
    <property type="evidence" value="ECO:0007669"/>
    <property type="project" value="UniProtKB-UniRule"/>
</dbReference>
<reference evidence="15" key="1">
    <citation type="submission" date="2007-10" db="EMBL/GenBank/DDBJ databases">
        <title>Complete genome of Alkaliphilus oremlandii OhILAs.</title>
        <authorList>
            <person name="Copeland A."/>
            <person name="Lucas S."/>
            <person name="Lapidus A."/>
            <person name="Barry K."/>
            <person name="Detter J.C."/>
            <person name="Glavina del Rio T."/>
            <person name="Hammon N."/>
            <person name="Israni S."/>
            <person name="Dalin E."/>
            <person name="Tice H."/>
            <person name="Pitluck S."/>
            <person name="Chain P."/>
            <person name="Malfatti S."/>
            <person name="Shin M."/>
            <person name="Vergez L."/>
            <person name="Schmutz J."/>
            <person name="Larimer F."/>
            <person name="Land M."/>
            <person name="Hauser L."/>
            <person name="Kyrpides N."/>
            <person name="Mikhailova N."/>
            <person name="Stolz J.F."/>
            <person name="Dawson A."/>
            <person name="Fisher E."/>
            <person name="Crable B."/>
            <person name="Perera E."/>
            <person name="Lisak J."/>
            <person name="Ranganathan M."/>
            <person name="Basu P."/>
            <person name="Richardson P."/>
        </authorList>
    </citation>
    <scope>NUCLEOTIDE SEQUENCE [LARGE SCALE GENOMIC DNA]</scope>
    <source>
        <strain evidence="15">OhILAs</strain>
    </source>
</reference>
<dbReference type="PIRSF" id="PIRSF004557">
    <property type="entry name" value="SecY"/>
    <property type="match status" value="1"/>
</dbReference>
<evidence type="ECO:0000256" key="3">
    <source>
        <dbReference type="ARBA" id="ARBA00022448"/>
    </source>
</evidence>
<evidence type="ECO:0000256" key="11">
    <source>
        <dbReference type="RuleBase" id="RU000537"/>
    </source>
</evidence>
<evidence type="ECO:0000256" key="5">
    <source>
        <dbReference type="ARBA" id="ARBA00022927"/>
    </source>
</evidence>
<evidence type="ECO:0000256" key="12">
    <source>
        <dbReference type="RuleBase" id="RU003484"/>
    </source>
</evidence>
<keyword evidence="5 10" id="KW-0653">Protein transport</keyword>
<comment type="function">
    <text evidence="10 11">The central subunit of the protein translocation channel SecYEG. Consists of two halves formed by TMs 1-5 and 6-10. These two domains form a lateral gate at the front which open onto the bilayer between TMs 2 and 7, and are clamped together by SecE at the back. The channel is closed by both a pore ring composed of hydrophobic SecY resides and a short helix (helix 2A) on the extracellular side of the membrane which forms a plug. The plug probably moves laterally to allow the channel to open. The ring and the pore may move independently.</text>
</comment>
<organism evidence="14 15">
    <name type="scientific">Alkaliphilus oremlandii (strain OhILAs)</name>
    <name type="common">Clostridium oremlandii (strain OhILAs)</name>
    <dbReference type="NCBI Taxonomy" id="350688"/>
    <lineage>
        <taxon>Bacteria</taxon>
        <taxon>Bacillati</taxon>
        <taxon>Bacillota</taxon>
        <taxon>Clostridia</taxon>
        <taxon>Peptostreptococcales</taxon>
        <taxon>Natronincolaceae</taxon>
        <taxon>Alkaliphilus</taxon>
    </lineage>
</organism>
<dbReference type="FunFam" id="1.10.3370.10:FF:000001">
    <property type="entry name" value="Preprotein translocase subunit SecY"/>
    <property type="match status" value="1"/>
</dbReference>
<keyword evidence="3 10" id="KW-0813">Transport</keyword>
<proteinExistence type="inferred from homology"/>
<dbReference type="eggNOG" id="COG0201">
    <property type="taxonomic scope" value="Bacteria"/>
</dbReference>
<feature type="transmembrane region" description="Helical" evidence="10">
    <location>
        <begin position="143"/>
        <end position="163"/>
    </location>
</feature>
<dbReference type="STRING" id="350688.Clos_0512"/>
<dbReference type="InterPro" id="IPR026593">
    <property type="entry name" value="SecY"/>
</dbReference>
<feature type="transmembrane region" description="Helical" evidence="10">
    <location>
        <begin position="262"/>
        <end position="283"/>
    </location>
</feature>
<feature type="transmembrane region" description="Helical" evidence="10">
    <location>
        <begin position="303"/>
        <end position="327"/>
    </location>
</feature>
<feature type="transmembrane region" description="Helical" evidence="10">
    <location>
        <begin position="51"/>
        <end position="72"/>
    </location>
</feature>
<evidence type="ECO:0000256" key="9">
    <source>
        <dbReference type="ARBA" id="ARBA00039733"/>
    </source>
</evidence>
<dbReference type="HOGENOM" id="CLU_030313_0_2_9"/>
<dbReference type="NCBIfam" id="TIGR00967">
    <property type="entry name" value="3a0501s007"/>
    <property type="match status" value="1"/>
</dbReference>
<dbReference type="GO" id="GO:0043952">
    <property type="term" value="P:protein transport by the Sec complex"/>
    <property type="evidence" value="ECO:0007669"/>
    <property type="project" value="UniProtKB-UniRule"/>
</dbReference>
<dbReference type="EMBL" id="CP000853">
    <property type="protein sequence ID" value="ABW18074.1"/>
    <property type="molecule type" value="Genomic_DNA"/>
</dbReference>